<evidence type="ECO:0000259" key="8">
    <source>
        <dbReference type="PROSITE" id="PS50190"/>
    </source>
</evidence>
<evidence type="ECO:0000256" key="7">
    <source>
        <dbReference type="SAM" id="MobiDB-lite"/>
    </source>
</evidence>
<dbReference type="InterPro" id="IPR032691">
    <property type="entry name" value="Mon2/Sec7/BIG1-like_HUS"/>
</dbReference>
<dbReference type="PANTHER" id="PTHR10663:SF375">
    <property type="entry name" value="LD29171P"/>
    <property type="match status" value="1"/>
</dbReference>
<feature type="compositionally biased region" description="Low complexity" evidence="7">
    <location>
        <begin position="1149"/>
        <end position="1164"/>
    </location>
</feature>
<feature type="region of interest" description="Disordered" evidence="7">
    <location>
        <begin position="1149"/>
        <end position="1178"/>
    </location>
</feature>
<dbReference type="Pfam" id="PF01369">
    <property type="entry name" value="Sec7"/>
    <property type="match status" value="1"/>
</dbReference>
<feature type="compositionally biased region" description="Polar residues" evidence="7">
    <location>
        <begin position="11"/>
        <end position="33"/>
    </location>
</feature>
<dbReference type="InterPro" id="IPR000904">
    <property type="entry name" value="Sec7_dom"/>
</dbReference>
<comment type="subcellular location">
    <subcellularLocation>
        <location evidence="2">Cytoplasm</location>
    </subcellularLocation>
    <subcellularLocation>
        <location evidence="1">Membrane</location>
    </subcellularLocation>
</comment>
<feature type="domain" description="SEC7" evidence="8">
    <location>
        <begin position="452"/>
        <end position="637"/>
    </location>
</feature>
<evidence type="ECO:0000256" key="2">
    <source>
        <dbReference type="ARBA" id="ARBA00004496"/>
    </source>
</evidence>
<feature type="region of interest" description="Disordered" evidence="7">
    <location>
        <begin position="1462"/>
        <end position="1484"/>
    </location>
</feature>
<dbReference type="GO" id="GO:0016020">
    <property type="term" value="C:membrane"/>
    <property type="evidence" value="ECO:0007669"/>
    <property type="project" value="UniProtKB-SubCell"/>
</dbReference>
<dbReference type="FunFam" id="1.10.1000.11:FF:000003">
    <property type="entry name" value="Brefeldin A-inhibited guanine nucleotide-exchange protein 1"/>
    <property type="match status" value="1"/>
</dbReference>
<dbReference type="SMART" id="SM00222">
    <property type="entry name" value="Sec7"/>
    <property type="match status" value="1"/>
</dbReference>
<comment type="caution">
    <text evidence="9">The sequence shown here is derived from an EMBL/GenBank/DDBJ whole genome shotgun (WGS) entry which is preliminary data.</text>
</comment>
<evidence type="ECO:0000256" key="6">
    <source>
        <dbReference type="ARBA" id="ARBA00023136"/>
    </source>
</evidence>
<evidence type="ECO:0000256" key="4">
    <source>
        <dbReference type="ARBA" id="ARBA00022490"/>
    </source>
</evidence>
<organism evidence="9 10">
    <name type="scientific">Catenaria anguillulae PL171</name>
    <dbReference type="NCBI Taxonomy" id="765915"/>
    <lineage>
        <taxon>Eukaryota</taxon>
        <taxon>Fungi</taxon>
        <taxon>Fungi incertae sedis</taxon>
        <taxon>Blastocladiomycota</taxon>
        <taxon>Blastocladiomycetes</taxon>
        <taxon>Blastocladiales</taxon>
        <taxon>Catenariaceae</taxon>
        <taxon>Catenaria</taxon>
    </lineage>
</organism>
<dbReference type="GO" id="GO:0005794">
    <property type="term" value="C:Golgi apparatus"/>
    <property type="evidence" value="ECO:0007669"/>
    <property type="project" value="UniProtKB-ARBA"/>
</dbReference>
<evidence type="ECO:0000256" key="5">
    <source>
        <dbReference type="ARBA" id="ARBA00022927"/>
    </source>
</evidence>
<proteinExistence type="predicted"/>
<dbReference type="GO" id="GO:0032012">
    <property type="term" value="P:regulation of ARF protein signal transduction"/>
    <property type="evidence" value="ECO:0007669"/>
    <property type="project" value="InterPro"/>
</dbReference>
<protein>
    <recommendedName>
        <fullName evidence="8">SEC7 domain-containing protein</fullName>
    </recommendedName>
</protein>
<dbReference type="CDD" id="cd00171">
    <property type="entry name" value="Sec7"/>
    <property type="match status" value="1"/>
</dbReference>
<dbReference type="InterPro" id="IPR015403">
    <property type="entry name" value="Mon2/Sec7/BIG1-like_HDS"/>
</dbReference>
<keyword evidence="5" id="KW-0653">Protein transport</keyword>
<dbReference type="EMBL" id="MCFL01000018">
    <property type="protein sequence ID" value="ORZ36231.1"/>
    <property type="molecule type" value="Genomic_DNA"/>
</dbReference>
<dbReference type="InterPro" id="IPR016024">
    <property type="entry name" value="ARM-type_fold"/>
</dbReference>
<dbReference type="Pfam" id="PF12783">
    <property type="entry name" value="Sec7-like_HUS"/>
    <property type="match status" value="1"/>
</dbReference>
<dbReference type="OrthoDB" id="18431at2759"/>
<accession>A0A1Y2HQZ0</accession>
<dbReference type="Proteomes" id="UP000193411">
    <property type="component" value="Unassembled WGS sequence"/>
</dbReference>
<dbReference type="SUPFAM" id="SSF48371">
    <property type="entry name" value="ARM repeat"/>
    <property type="match status" value="1"/>
</dbReference>
<dbReference type="Gene3D" id="1.10.1000.11">
    <property type="entry name" value="Arf Nucleotide-binding Site Opener,domain 2"/>
    <property type="match status" value="1"/>
</dbReference>
<evidence type="ECO:0000313" key="10">
    <source>
        <dbReference type="Proteomes" id="UP000193411"/>
    </source>
</evidence>
<evidence type="ECO:0000256" key="1">
    <source>
        <dbReference type="ARBA" id="ARBA00004370"/>
    </source>
</evidence>
<keyword evidence="10" id="KW-1185">Reference proteome</keyword>
<dbReference type="InterPro" id="IPR046455">
    <property type="entry name" value="Sec7/BIG1-like_C"/>
</dbReference>
<feature type="compositionally biased region" description="Low complexity" evidence="7">
    <location>
        <begin position="69"/>
        <end position="84"/>
    </location>
</feature>
<dbReference type="InterPro" id="IPR023394">
    <property type="entry name" value="Sec7_C_sf"/>
</dbReference>
<dbReference type="InterPro" id="IPR032629">
    <property type="entry name" value="DCB_dom"/>
</dbReference>
<dbReference type="GO" id="GO:0005085">
    <property type="term" value="F:guanyl-nucleotide exchange factor activity"/>
    <property type="evidence" value="ECO:0007669"/>
    <property type="project" value="InterPro"/>
</dbReference>
<dbReference type="Pfam" id="PF16213">
    <property type="entry name" value="DCB"/>
    <property type="match status" value="1"/>
</dbReference>
<dbReference type="Gene3D" id="1.10.220.20">
    <property type="match status" value="1"/>
</dbReference>
<dbReference type="PROSITE" id="PS50190">
    <property type="entry name" value="SEC7"/>
    <property type="match status" value="1"/>
</dbReference>
<keyword evidence="6" id="KW-0472">Membrane</keyword>
<keyword evidence="3" id="KW-0813">Transport</keyword>
<feature type="region of interest" description="Disordered" evidence="7">
    <location>
        <begin position="1"/>
        <end position="34"/>
    </location>
</feature>
<dbReference type="InterPro" id="IPR035999">
    <property type="entry name" value="Sec7_dom_sf"/>
</dbReference>
<dbReference type="GO" id="GO:0015031">
    <property type="term" value="P:protein transport"/>
    <property type="evidence" value="ECO:0007669"/>
    <property type="project" value="UniProtKB-KW"/>
</dbReference>
<keyword evidence="4" id="KW-0963">Cytoplasm</keyword>
<reference evidence="9 10" key="1">
    <citation type="submission" date="2016-07" db="EMBL/GenBank/DDBJ databases">
        <title>Pervasive Adenine N6-methylation of Active Genes in Fungi.</title>
        <authorList>
            <consortium name="DOE Joint Genome Institute"/>
            <person name="Mondo S.J."/>
            <person name="Dannebaum R.O."/>
            <person name="Kuo R.C."/>
            <person name="Labutti K."/>
            <person name="Haridas S."/>
            <person name="Kuo A."/>
            <person name="Salamov A."/>
            <person name="Ahrendt S.R."/>
            <person name="Lipzen A."/>
            <person name="Sullivan W."/>
            <person name="Andreopoulos W.B."/>
            <person name="Clum A."/>
            <person name="Lindquist E."/>
            <person name="Daum C."/>
            <person name="Ramamoorthy G.K."/>
            <person name="Gryganskyi A."/>
            <person name="Culley D."/>
            <person name="Magnuson J.K."/>
            <person name="James T.Y."/>
            <person name="O'Malley M.A."/>
            <person name="Stajich J.E."/>
            <person name="Spatafora J.W."/>
            <person name="Visel A."/>
            <person name="Grigoriev I.V."/>
        </authorList>
    </citation>
    <scope>NUCLEOTIDE SEQUENCE [LARGE SCALE GENOMIC DNA]</scope>
    <source>
        <strain evidence="9 10">PL171</strain>
    </source>
</reference>
<dbReference type="Pfam" id="PF20252">
    <property type="entry name" value="BIG2_C"/>
    <property type="match status" value="1"/>
</dbReference>
<feature type="region of interest" description="Disordered" evidence="7">
    <location>
        <begin position="62"/>
        <end position="84"/>
    </location>
</feature>
<gene>
    <name evidence="9" type="ORF">BCR44DRAFT_1433023</name>
</gene>
<evidence type="ECO:0000313" key="9">
    <source>
        <dbReference type="EMBL" id="ORZ36231.1"/>
    </source>
</evidence>
<dbReference type="STRING" id="765915.A0A1Y2HQZ0"/>
<evidence type="ECO:0000256" key="3">
    <source>
        <dbReference type="ARBA" id="ARBA00022448"/>
    </source>
</evidence>
<dbReference type="Pfam" id="PF09324">
    <property type="entry name" value="Sec7-like_HDS"/>
    <property type="match status" value="1"/>
</dbReference>
<dbReference type="PANTHER" id="PTHR10663">
    <property type="entry name" value="GUANYL-NUCLEOTIDE EXCHANGE FACTOR"/>
    <property type="match status" value="1"/>
</dbReference>
<dbReference type="SUPFAM" id="SSF48425">
    <property type="entry name" value="Sec7 domain"/>
    <property type="match status" value="1"/>
</dbReference>
<feature type="compositionally biased region" description="Gly residues" evidence="7">
    <location>
        <begin position="1462"/>
        <end position="1471"/>
    </location>
</feature>
<sequence>MPGAGQEGVPNGTTSVATTMPAEQTPPMQSPVSLLSPGMEAVALSPASAGASPTATAATVNGGAIAQGPSSNAAPSNTAPTNTTPSMVEDIIATASTAFPSLSPPVGAEEPVHIQVLKVLLTATTLGSAQVHNVALLKSLQTCFNFFLYSRNKNIITTARAALTQIISSVLASKTFNEQRELAGPAADQTFTVRCRSLALELLLSVMSQLTHAKSPVLADILQGSLGADLSVAISKNGTASHVPLFESSLAVFSLLLVHYRQLFKSQISVLLSDVYLPVLTGNASHHHKQVLLQSLAGLCAQPQLLVDLYTNFDCDLSQTSIVEDLIAKCCQVYQVQPLASLAVTVVEAILKSLTVWMLREPPASVGQSPVLTTRSISPGDALTEVGIAGVGDAGGSPVGGTPAATHAQVNGLITSDVSTHPEQTGSPRLVPTASMAASSMPNVSLDAARASEEAVLAKKLHTKHGLELFNQSPNKGVEYLFAYDVVPRGNPAVLAQFFHTNKPNKTKLGEYLGELSSLPIMHAYVDAMEFQGHDFVDALRYFLSGFRLPGEAQKIDRFMEKFSDKYCGDNPGVFSQADTAYVLAFSVIMLNTDLHSKQIKKRMSKEEFVKNNRRIDNANLLADEYFANIYDEIKENEIQLDEAKPDALPTDEEQRQELYHRESQVIQKRSQQKILGNKDVTAWKTAELPDYARLIYQGSHALFLSCLIPAKSYLGIKLCLQVAAHFGLKDERHECVEALVSLAGLAKSSAPDTPIDMQAATALFQTSQSVAVALNESWEPVLACLSELDKRGIALGNETTVQVDCIFTNTAMWPAPALIHFITALCHVSSAEVEDKRSYSLQRLVEVASYNINRIRFEFNQIFRLVLGYFEDVVRTDDDIARFAVDSLRQLSSKFLERDELSHFNSQVEFMKPFHTMMQHASSKVVQELILVSLMQLIQGRYRNMKSGWKAVFPVVSLGKHHAIATDILVLVNRHLAELQNVAAAQDYIACLAEVCSVVDSCELLDILVSIPCDRLHVLRGLTVVILNQPVLAIRSRAVEALFAALQTIEGGVTDEICKAVIMPLFLDNSRLDMVWVQALQAFVRLWMSHGHVPCIMAGVCKAIVLSNDQGNENIAQCAVVCFQEMLKHLVAKSASAAATAAAVASASPSASPSEGSGSSSSPKSPPTLSPAPSTVAGESSVVGGAASILSNASAIPNPANDAALVATGWPVMIATLVKLAQMTLPRGLELLAPAPGDTSAPPAPEFSLVTQHCAVHLALLTCLQPFLSSYQLGIPYDFYASCLPFLRASRDFSASFNSNNDLRNRIWRAGLTANPPNLLRQESTATALIITTLASILQGFSGHELPHLRSLHDTGDDLIDGFTALPLVLTTNSPLAIKTKSVLAPTVALFFNKLTDLLFAPPPAQTPSVSIARHFFTRGLALLHEDEPVTRTAVVHYLQQVTEKIVEPMWVAAAGVGGATAGSSSGGPVAGTATVTPPPAQS</sequence>
<name>A0A1Y2HQZ0_9FUNG</name>